<feature type="transmembrane region" description="Helical" evidence="1">
    <location>
        <begin position="257"/>
        <end position="278"/>
    </location>
</feature>
<dbReference type="EMBL" id="BMLQ01000006">
    <property type="protein sequence ID" value="GGO46678.1"/>
    <property type="molecule type" value="Genomic_DNA"/>
</dbReference>
<keyword evidence="1" id="KW-1133">Transmembrane helix</keyword>
<feature type="transmembrane region" description="Helical" evidence="1">
    <location>
        <begin position="189"/>
        <end position="212"/>
    </location>
</feature>
<comment type="caution">
    <text evidence="2">The sequence shown here is derived from an EMBL/GenBank/DDBJ whole genome shotgun (WGS) entry which is preliminary data.</text>
</comment>
<dbReference type="RefSeq" id="WP_188806228.1">
    <property type="nucleotide sequence ID" value="NZ_BAAAOU010000009.1"/>
</dbReference>
<evidence type="ECO:0000256" key="1">
    <source>
        <dbReference type="SAM" id="Phobius"/>
    </source>
</evidence>
<keyword evidence="3" id="KW-1185">Reference proteome</keyword>
<feature type="transmembrane region" description="Helical" evidence="1">
    <location>
        <begin position="290"/>
        <end position="313"/>
    </location>
</feature>
<feature type="transmembrane region" description="Helical" evidence="1">
    <location>
        <begin position="34"/>
        <end position="64"/>
    </location>
</feature>
<feature type="transmembrane region" description="Helical" evidence="1">
    <location>
        <begin position="76"/>
        <end position="96"/>
    </location>
</feature>
<protein>
    <submittedName>
        <fullName evidence="2">Uncharacterized protein</fullName>
    </submittedName>
</protein>
<reference evidence="3" key="1">
    <citation type="journal article" date="2019" name="Int. J. Syst. Evol. Microbiol.">
        <title>The Global Catalogue of Microorganisms (GCM) 10K type strain sequencing project: providing services to taxonomists for standard genome sequencing and annotation.</title>
        <authorList>
            <consortium name="The Broad Institute Genomics Platform"/>
            <consortium name="The Broad Institute Genome Sequencing Center for Infectious Disease"/>
            <person name="Wu L."/>
            <person name="Ma J."/>
        </authorList>
    </citation>
    <scope>NUCLEOTIDE SEQUENCE [LARGE SCALE GENOMIC DNA]</scope>
    <source>
        <strain evidence="3">CGMCC 1.7064</strain>
    </source>
</reference>
<keyword evidence="1" id="KW-0472">Membrane</keyword>
<name>A0ABQ2M428_9MICC</name>
<evidence type="ECO:0000313" key="2">
    <source>
        <dbReference type="EMBL" id="GGO46678.1"/>
    </source>
</evidence>
<evidence type="ECO:0000313" key="3">
    <source>
        <dbReference type="Proteomes" id="UP000642509"/>
    </source>
</evidence>
<accession>A0ABQ2M428</accession>
<organism evidence="2 3">
    <name type="scientific">Citricoccus zhacaiensis</name>
    <dbReference type="NCBI Taxonomy" id="489142"/>
    <lineage>
        <taxon>Bacteria</taxon>
        <taxon>Bacillati</taxon>
        <taxon>Actinomycetota</taxon>
        <taxon>Actinomycetes</taxon>
        <taxon>Micrococcales</taxon>
        <taxon>Micrococcaceae</taxon>
        <taxon>Citricoccus</taxon>
    </lineage>
</organism>
<gene>
    <name evidence="2" type="ORF">GCM10010977_22190</name>
</gene>
<sequence>MKLRSVLLFSAGIAILTLAVGLGIGLLLADHQPWMVVTAFVCTMLLVPVPAHACLIVANVSFNLEGPDGRRLLRRLVYVVAGIQLLGVLGLVLVAIAAPDSAGYLVGVVALSIVLLWSGIRLGRRFQQRLVDESAEHRTWASWPRSRVRRAILRVVIVFAIASMVGSGAILVLGLTLGEGDGLSLGSSVIYGLSLGCLAASFACLVVAWPLVKDMRRVLGRDHATQKAIVRVVLRNKNDSLSEDAQNQAAAYAGIMAVYYPFQIAQLTLLFGGLWLQQVWNLPDGPSDPLYPVALGLVIGLPLLVLISLPIIIRESRRARRYARDHPERCPCPVKERR</sequence>
<feature type="transmembrane region" description="Helical" evidence="1">
    <location>
        <begin position="102"/>
        <end position="120"/>
    </location>
</feature>
<dbReference type="Proteomes" id="UP000642509">
    <property type="component" value="Unassembled WGS sequence"/>
</dbReference>
<proteinExistence type="predicted"/>
<feature type="transmembrane region" description="Helical" evidence="1">
    <location>
        <begin position="151"/>
        <end position="177"/>
    </location>
</feature>
<feature type="transmembrane region" description="Helical" evidence="1">
    <location>
        <begin position="7"/>
        <end position="28"/>
    </location>
</feature>
<keyword evidence="1" id="KW-0812">Transmembrane</keyword>